<dbReference type="SUPFAM" id="SSF56219">
    <property type="entry name" value="DNase I-like"/>
    <property type="match status" value="1"/>
</dbReference>
<feature type="transmembrane region" description="Helical" evidence="9">
    <location>
        <begin position="37"/>
        <end position="62"/>
    </location>
</feature>
<evidence type="ECO:0000313" key="12">
    <source>
        <dbReference type="Proteomes" id="UP000558089"/>
    </source>
</evidence>
<keyword evidence="11" id="KW-0255">Endonuclease</keyword>
<dbReference type="GO" id="GO:0046872">
    <property type="term" value="F:metal ion binding"/>
    <property type="evidence" value="ECO:0007669"/>
    <property type="project" value="UniProtKB-KW"/>
</dbReference>
<dbReference type="GO" id="GO:0004519">
    <property type="term" value="F:endonuclease activity"/>
    <property type="evidence" value="ECO:0007669"/>
    <property type="project" value="UniProtKB-KW"/>
</dbReference>
<comment type="caution">
    <text evidence="11">The sequence shown here is derived from an EMBL/GenBank/DDBJ whole genome shotgun (WGS) entry which is preliminary data.</text>
</comment>
<feature type="transmembrane region" description="Helical" evidence="9">
    <location>
        <begin position="12"/>
        <end position="31"/>
    </location>
</feature>
<dbReference type="InterPro" id="IPR036691">
    <property type="entry name" value="Endo/exonu/phosph_ase_sf"/>
</dbReference>
<evidence type="ECO:0000256" key="5">
    <source>
        <dbReference type="ARBA" id="ARBA00022763"/>
    </source>
</evidence>
<dbReference type="GO" id="GO:0016787">
    <property type="term" value="F:hydrolase activity"/>
    <property type="evidence" value="ECO:0007669"/>
    <property type="project" value="UniProtKB-KW"/>
</dbReference>
<comment type="cofactor">
    <cofactor evidence="2">
        <name>Mg(2+)</name>
        <dbReference type="ChEBI" id="CHEBI:18420"/>
    </cofactor>
</comment>
<protein>
    <submittedName>
        <fullName evidence="11">Endonuclease</fullName>
    </submittedName>
</protein>
<keyword evidence="3" id="KW-0540">Nuclease</keyword>
<dbReference type="RefSeq" id="WP_108246645.1">
    <property type="nucleotide sequence ID" value="NZ_WYET01000004.1"/>
</dbReference>
<keyword evidence="8" id="KW-0234">DNA repair</keyword>
<keyword evidence="4" id="KW-0479">Metal-binding</keyword>
<evidence type="ECO:0000256" key="3">
    <source>
        <dbReference type="ARBA" id="ARBA00022722"/>
    </source>
</evidence>
<evidence type="ECO:0000259" key="10">
    <source>
        <dbReference type="Pfam" id="PF03372"/>
    </source>
</evidence>
<dbReference type="PANTHER" id="PTHR15822:SF4">
    <property type="entry name" value="TYROSYL-DNA PHOSPHODIESTERASE 2"/>
    <property type="match status" value="1"/>
</dbReference>
<feature type="transmembrane region" description="Helical" evidence="9">
    <location>
        <begin position="69"/>
        <end position="89"/>
    </location>
</feature>
<dbReference type="Proteomes" id="UP000558089">
    <property type="component" value="Unassembled WGS sequence"/>
</dbReference>
<keyword evidence="9" id="KW-0812">Transmembrane</keyword>
<evidence type="ECO:0000256" key="8">
    <source>
        <dbReference type="ARBA" id="ARBA00023204"/>
    </source>
</evidence>
<feature type="domain" description="Endonuclease/exonuclease/phosphatase" evidence="10">
    <location>
        <begin position="106"/>
        <end position="333"/>
    </location>
</feature>
<proteinExistence type="predicted"/>
<keyword evidence="5" id="KW-0227">DNA damage</keyword>
<dbReference type="PANTHER" id="PTHR15822">
    <property type="entry name" value="TRAF AND TNF RECEPTOR-ASSOCIATED PROTEIN"/>
    <property type="match status" value="1"/>
</dbReference>
<evidence type="ECO:0000256" key="1">
    <source>
        <dbReference type="ARBA" id="ARBA00001936"/>
    </source>
</evidence>
<dbReference type="CDD" id="cd09084">
    <property type="entry name" value="EEP-2"/>
    <property type="match status" value="1"/>
</dbReference>
<evidence type="ECO:0000256" key="2">
    <source>
        <dbReference type="ARBA" id="ARBA00001946"/>
    </source>
</evidence>
<evidence type="ECO:0000256" key="6">
    <source>
        <dbReference type="ARBA" id="ARBA00022801"/>
    </source>
</evidence>
<reference evidence="11 12" key="1">
    <citation type="submission" date="2020-01" db="EMBL/GenBank/DDBJ databases">
        <title>Draft Genome Analysis of Muricauda sp. HICW Isolated from coastal seawater of PR China.</title>
        <authorList>
            <person name="Chen M.-X."/>
        </authorList>
    </citation>
    <scope>NUCLEOTIDE SEQUENCE [LARGE SCALE GENOMIC DNA]</scope>
    <source>
        <strain evidence="11 12">HICW</strain>
    </source>
</reference>
<keyword evidence="9" id="KW-1133">Transmembrane helix</keyword>
<keyword evidence="12" id="KW-1185">Reference proteome</keyword>
<keyword evidence="6" id="KW-0378">Hydrolase</keyword>
<dbReference type="GO" id="GO:0006281">
    <property type="term" value="P:DNA repair"/>
    <property type="evidence" value="ECO:0007669"/>
    <property type="project" value="UniProtKB-KW"/>
</dbReference>
<dbReference type="Gene3D" id="3.60.10.10">
    <property type="entry name" value="Endonuclease/exonuclease/phosphatase"/>
    <property type="match status" value="1"/>
</dbReference>
<evidence type="ECO:0000256" key="4">
    <source>
        <dbReference type="ARBA" id="ARBA00022723"/>
    </source>
</evidence>
<evidence type="ECO:0000313" key="11">
    <source>
        <dbReference type="EMBL" id="NVN18788.1"/>
    </source>
</evidence>
<keyword evidence="7" id="KW-0460">Magnesium</keyword>
<sequence length="346" mass="39747">MKRSTSIWDRVVFAINILIAFLLLFTGFTSYVPLRFFSAISVLSLVVPFLFAINVLFLLYWAAKMKRKFLLSFTAIVLGYFMFGPFYGFGGNNVHQEGVSSNIKIMSFNAWGFNKNGWIKQPGVGDSIVKFVKDQDPAILCVQEHSRERHRQLGQYKYKSETPNAVPRTTQAIFSKYPIVGEGSLDLPSTINNIIYADIAFGKDTLRVYNVHLQSFKIVPSRDNFSDGEKSERTYKKLVDTFSKQLEQAEILKNHLEKSPYVNIVCGDFNNTQFSNVYKIAKGDLQDTFLEEGKGFGRTYDLWKMPLRIDYILADPRFEVLSHQNFDERLSDHYPVMATVRLNSHQ</sequence>
<evidence type="ECO:0000256" key="7">
    <source>
        <dbReference type="ARBA" id="ARBA00022842"/>
    </source>
</evidence>
<name>A0A850NKD8_9FLAO</name>
<gene>
    <name evidence="11" type="ORF">GUA46_10580</name>
</gene>
<dbReference type="EMBL" id="WYET01000004">
    <property type="protein sequence ID" value="NVN18788.1"/>
    <property type="molecule type" value="Genomic_DNA"/>
</dbReference>
<accession>A0A850NKD8</accession>
<keyword evidence="9" id="KW-0472">Membrane</keyword>
<comment type="cofactor">
    <cofactor evidence="1">
        <name>Mn(2+)</name>
        <dbReference type="ChEBI" id="CHEBI:29035"/>
    </cofactor>
</comment>
<dbReference type="InterPro" id="IPR051547">
    <property type="entry name" value="TDP2-like"/>
</dbReference>
<dbReference type="AlphaFoldDB" id="A0A850NKD8"/>
<dbReference type="Pfam" id="PF03372">
    <property type="entry name" value="Exo_endo_phos"/>
    <property type="match status" value="1"/>
</dbReference>
<organism evidence="11 12">
    <name type="scientific">Flagellimonas chongwuensis</name>
    <dbReference type="NCBI Taxonomy" id="2697365"/>
    <lineage>
        <taxon>Bacteria</taxon>
        <taxon>Pseudomonadati</taxon>
        <taxon>Bacteroidota</taxon>
        <taxon>Flavobacteriia</taxon>
        <taxon>Flavobacteriales</taxon>
        <taxon>Flavobacteriaceae</taxon>
        <taxon>Flagellimonas</taxon>
    </lineage>
</organism>
<dbReference type="InterPro" id="IPR005135">
    <property type="entry name" value="Endo/exonuclease/phosphatase"/>
</dbReference>
<evidence type="ECO:0000256" key="9">
    <source>
        <dbReference type="SAM" id="Phobius"/>
    </source>
</evidence>